<dbReference type="Proteomes" id="UP000011115">
    <property type="component" value="Unassembled WGS sequence"/>
</dbReference>
<dbReference type="Gene3D" id="3.40.50.150">
    <property type="entry name" value="Vaccinia Virus protein VP39"/>
    <property type="match status" value="1"/>
</dbReference>
<dbReference type="GO" id="GO:0032259">
    <property type="term" value="P:methylation"/>
    <property type="evidence" value="ECO:0000318"/>
    <property type="project" value="GO_Central"/>
</dbReference>
<evidence type="ECO:0000313" key="5">
    <source>
        <dbReference type="EnsemblPlants" id="PGSC0003DMT400045239"/>
    </source>
</evidence>
<dbReference type="PaxDb" id="4113-PGSC0003DMT400045239"/>
<accession>M1BHC3</accession>
<dbReference type="FunFam" id="3.40.50.150:FF:000061">
    <property type="entry name" value="Caffeic acid O-methyltransferase"/>
    <property type="match status" value="1"/>
</dbReference>
<keyword evidence="3" id="KW-0949">S-adenosyl-L-methionine</keyword>
<dbReference type="OMA" id="HAWDDEN"/>
<dbReference type="EnsemblPlants" id="PGSC0003DMT400045239">
    <property type="protein sequence ID" value="PGSC0003DMT400045239"/>
    <property type="gene ID" value="PGSC0003DMG400017552"/>
</dbReference>
<reference evidence="6" key="1">
    <citation type="journal article" date="2011" name="Nature">
        <title>Genome sequence and analysis of the tuber crop potato.</title>
        <authorList>
            <consortium name="The Potato Genome Sequencing Consortium"/>
        </authorList>
    </citation>
    <scope>NUCLEOTIDE SEQUENCE [LARGE SCALE GENOMIC DNA]</scope>
    <source>
        <strain evidence="6">cv. DM1-3 516 R44</strain>
    </source>
</reference>
<dbReference type="AlphaFoldDB" id="M1BHC3"/>
<dbReference type="eggNOG" id="KOG3178">
    <property type="taxonomic scope" value="Eukaryota"/>
</dbReference>
<dbReference type="InterPro" id="IPR001077">
    <property type="entry name" value="COMT_C"/>
</dbReference>
<name>M1BHC3_SOLTU</name>
<dbReference type="InterPro" id="IPR016461">
    <property type="entry name" value="COMT-like"/>
</dbReference>
<keyword evidence="2" id="KW-0808">Transferase</keyword>
<evidence type="ECO:0000256" key="2">
    <source>
        <dbReference type="ARBA" id="ARBA00022679"/>
    </source>
</evidence>
<dbReference type="Gramene" id="PGSC0003DMT400045239">
    <property type="protein sequence ID" value="PGSC0003DMT400045239"/>
    <property type="gene ID" value="PGSC0003DMG400017552"/>
</dbReference>
<dbReference type="PROSITE" id="PS51683">
    <property type="entry name" value="SAM_OMT_II"/>
    <property type="match status" value="1"/>
</dbReference>
<dbReference type="InterPro" id="IPR029063">
    <property type="entry name" value="SAM-dependent_MTases_sf"/>
</dbReference>
<organism evidence="5 6">
    <name type="scientific">Solanum tuberosum</name>
    <name type="common">Potato</name>
    <dbReference type="NCBI Taxonomy" id="4113"/>
    <lineage>
        <taxon>Eukaryota</taxon>
        <taxon>Viridiplantae</taxon>
        <taxon>Streptophyta</taxon>
        <taxon>Embryophyta</taxon>
        <taxon>Tracheophyta</taxon>
        <taxon>Spermatophyta</taxon>
        <taxon>Magnoliopsida</taxon>
        <taxon>eudicotyledons</taxon>
        <taxon>Gunneridae</taxon>
        <taxon>Pentapetalae</taxon>
        <taxon>asterids</taxon>
        <taxon>lamiids</taxon>
        <taxon>Solanales</taxon>
        <taxon>Solanaceae</taxon>
        <taxon>Solanoideae</taxon>
        <taxon>Solaneae</taxon>
        <taxon>Solanum</taxon>
    </lineage>
</organism>
<proteinExistence type="predicted"/>
<sequence length="252" mass="28026">MFVSDNEDGASLGPLLALLQHKVLINTWFGLSDTVLEGGFSFERMHGVNLFEYHKTDPKLSNVFNKAMISHTTLVMKNILDTYKGFEDIKALVDVGGGLGINLNMITSKYPTIKGINFDLPHVVQHAPSYEGVDHVGGDMFESVPEGDAIFMKWILHDWTDSHCVKLLKNCYKSTPTKNGKVIVVEAILPVKPDPMHTSVVISQTDLIMLAQTTGGKERSQNDFQFLATEAGFSGINFLCCASNFWVMEFYK</sequence>
<protein>
    <submittedName>
        <fullName evidence="5">Caffeic acid O-methyltransferase II</fullName>
    </submittedName>
</protein>
<reference evidence="5" key="2">
    <citation type="submission" date="2015-06" db="UniProtKB">
        <authorList>
            <consortium name="EnsemblPlants"/>
        </authorList>
    </citation>
    <scope>IDENTIFICATION</scope>
    <source>
        <strain evidence="5">DM1-3 516 R44</strain>
    </source>
</reference>
<evidence type="ECO:0000256" key="1">
    <source>
        <dbReference type="ARBA" id="ARBA00022603"/>
    </source>
</evidence>
<dbReference type="STRING" id="4113.M1BHC3"/>
<dbReference type="ExpressionAtlas" id="M1BHC3">
    <property type="expression patterns" value="baseline"/>
</dbReference>
<keyword evidence="6" id="KW-1185">Reference proteome</keyword>
<dbReference type="HOGENOM" id="CLU_005533_7_3_1"/>
<dbReference type="GO" id="GO:0008171">
    <property type="term" value="F:O-methyltransferase activity"/>
    <property type="evidence" value="ECO:0000318"/>
    <property type="project" value="GO_Central"/>
</dbReference>
<dbReference type="InParanoid" id="M1BHC3"/>
<keyword evidence="1" id="KW-0489">Methyltransferase</keyword>
<dbReference type="GO" id="GO:0008757">
    <property type="term" value="F:S-adenosylmethionine-dependent methyltransferase activity"/>
    <property type="evidence" value="ECO:0000318"/>
    <property type="project" value="GO_Central"/>
</dbReference>
<evidence type="ECO:0000259" key="4">
    <source>
        <dbReference type="Pfam" id="PF00891"/>
    </source>
</evidence>
<evidence type="ECO:0000313" key="6">
    <source>
        <dbReference type="Proteomes" id="UP000011115"/>
    </source>
</evidence>
<dbReference type="PANTHER" id="PTHR11746">
    <property type="entry name" value="O-METHYLTRANSFERASE"/>
    <property type="match status" value="1"/>
</dbReference>
<dbReference type="SMR" id="M1BHC3"/>
<feature type="domain" description="O-methyltransferase C-terminal" evidence="4">
    <location>
        <begin position="28"/>
        <end position="234"/>
    </location>
</feature>
<dbReference type="Pfam" id="PF00891">
    <property type="entry name" value="Methyltransf_2"/>
    <property type="match status" value="1"/>
</dbReference>
<evidence type="ECO:0000256" key="3">
    <source>
        <dbReference type="ARBA" id="ARBA00022691"/>
    </source>
</evidence>
<dbReference type="SUPFAM" id="SSF53335">
    <property type="entry name" value="S-adenosyl-L-methionine-dependent methyltransferases"/>
    <property type="match status" value="1"/>
</dbReference>